<dbReference type="CDD" id="cd12797">
    <property type="entry name" value="M23_peptidase"/>
    <property type="match status" value="1"/>
</dbReference>
<dbReference type="AlphaFoldDB" id="A0A5C6YQZ9"/>
<dbReference type="InterPro" id="IPR016047">
    <property type="entry name" value="M23ase_b-sheet_dom"/>
</dbReference>
<dbReference type="PROSITE" id="PS51781">
    <property type="entry name" value="SH3B"/>
    <property type="match status" value="1"/>
</dbReference>
<dbReference type="Gene3D" id="2.30.30.40">
    <property type="entry name" value="SH3 Domains"/>
    <property type="match status" value="1"/>
</dbReference>
<sequence>MNYKILFVLMLFGILILGCKQVRKVADVIVQPTAREVYERNFSKKDSLLLRWKNAFENSKRDSIQITLPYSESGVFSEENFNVYSYNIQLKEGERIVVEVEKQPDSAIVFIDIFQAKSDSLKIFKLLKSSEDKKATLSQEIETSGFYKVIVQAQMQLQFPFVLKIYTEPLYEFPVSGGGNKNIQSFWADPRDAGSRSHEGVDIFADRGTPVVAVTDGMIASAGERGLGGKQVWLRDGLFGKTVYYAHLDSIAVSEGEKVKVGDTLGFVGNTGNAKTTAPHLHFGIYKSKGAVNPLSFIKKTEIQPSEKPSAIVKAVTLKNRVDVRKGPASAYKEFGSLKKNDTLIVLGKNQKWYHIQTTDSLKGYVNETVIKPLPPN</sequence>
<accession>A0A5C6YQZ9</accession>
<dbReference type="GO" id="GO:0004222">
    <property type="term" value="F:metalloendopeptidase activity"/>
    <property type="evidence" value="ECO:0007669"/>
    <property type="project" value="TreeGrafter"/>
</dbReference>
<dbReference type="RefSeq" id="WP_111817036.1">
    <property type="nucleotide sequence ID" value="NZ_CBCRZQ010000015.1"/>
</dbReference>
<keyword evidence="3" id="KW-1185">Reference proteome</keyword>
<evidence type="ECO:0000313" key="2">
    <source>
        <dbReference type="EMBL" id="TXD69346.1"/>
    </source>
</evidence>
<dbReference type="SMART" id="SM00287">
    <property type="entry name" value="SH3b"/>
    <property type="match status" value="1"/>
</dbReference>
<gene>
    <name evidence="2" type="ORF">ESV24_08285</name>
</gene>
<dbReference type="SUPFAM" id="SSF51261">
    <property type="entry name" value="Duplicated hybrid motif"/>
    <property type="match status" value="1"/>
</dbReference>
<dbReference type="Pfam" id="PF01551">
    <property type="entry name" value="Peptidase_M23"/>
    <property type="match status" value="1"/>
</dbReference>
<proteinExistence type="predicted"/>
<dbReference type="PROSITE" id="PS51257">
    <property type="entry name" value="PROKAR_LIPOPROTEIN"/>
    <property type="match status" value="1"/>
</dbReference>
<organism evidence="2 3">
    <name type="scientific">Aequorivita lipolytica</name>
    <dbReference type="NCBI Taxonomy" id="153267"/>
    <lineage>
        <taxon>Bacteria</taxon>
        <taxon>Pseudomonadati</taxon>
        <taxon>Bacteroidota</taxon>
        <taxon>Flavobacteriia</taxon>
        <taxon>Flavobacteriales</taxon>
        <taxon>Flavobacteriaceae</taxon>
        <taxon>Aequorivita</taxon>
    </lineage>
</organism>
<dbReference type="OrthoDB" id="9810477at2"/>
<dbReference type="PANTHER" id="PTHR21666">
    <property type="entry name" value="PEPTIDASE-RELATED"/>
    <property type="match status" value="1"/>
</dbReference>
<dbReference type="InterPro" id="IPR011055">
    <property type="entry name" value="Dup_hybrid_motif"/>
</dbReference>
<dbReference type="Proteomes" id="UP000321945">
    <property type="component" value="Unassembled WGS sequence"/>
</dbReference>
<comment type="caution">
    <text evidence="2">The sequence shown here is derived from an EMBL/GenBank/DDBJ whole genome shotgun (WGS) entry which is preliminary data.</text>
</comment>
<dbReference type="EMBL" id="VORU01000005">
    <property type="protein sequence ID" value="TXD69346.1"/>
    <property type="molecule type" value="Genomic_DNA"/>
</dbReference>
<dbReference type="InterPro" id="IPR003646">
    <property type="entry name" value="SH3-like_bac-type"/>
</dbReference>
<reference evidence="2 3" key="1">
    <citation type="submission" date="2019-08" db="EMBL/GenBank/DDBJ databases">
        <title>Genome of Aequorivita lipolytica Y10-2 (type strain).</title>
        <authorList>
            <person name="Bowman J.P."/>
        </authorList>
    </citation>
    <scope>NUCLEOTIDE SEQUENCE [LARGE SCALE GENOMIC DNA]</scope>
    <source>
        <strain evidence="2 3">Y10-2</strain>
    </source>
</reference>
<name>A0A5C6YQZ9_9FLAO</name>
<dbReference type="Pfam" id="PF08239">
    <property type="entry name" value="SH3_3"/>
    <property type="match status" value="1"/>
</dbReference>
<feature type="domain" description="SH3b" evidence="1">
    <location>
        <begin position="308"/>
        <end position="375"/>
    </location>
</feature>
<evidence type="ECO:0000313" key="3">
    <source>
        <dbReference type="Proteomes" id="UP000321945"/>
    </source>
</evidence>
<evidence type="ECO:0000259" key="1">
    <source>
        <dbReference type="PROSITE" id="PS51781"/>
    </source>
</evidence>
<dbReference type="PANTHER" id="PTHR21666:SF268">
    <property type="entry name" value="PEPTIDASE M23 DOMAIN-CONTAINING PROTEIN"/>
    <property type="match status" value="1"/>
</dbReference>
<dbReference type="Gene3D" id="2.70.70.10">
    <property type="entry name" value="Glucose Permease (Domain IIA)"/>
    <property type="match status" value="1"/>
</dbReference>
<protein>
    <submittedName>
        <fullName evidence="2">M23 family metallopeptidase</fullName>
    </submittedName>
</protein>
<dbReference type="InterPro" id="IPR050570">
    <property type="entry name" value="Cell_wall_metabolism_enzyme"/>
</dbReference>